<dbReference type="Proteomes" id="UP000054018">
    <property type="component" value="Unassembled WGS sequence"/>
</dbReference>
<feature type="compositionally biased region" description="Basic and acidic residues" evidence="1">
    <location>
        <begin position="169"/>
        <end position="200"/>
    </location>
</feature>
<protein>
    <submittedName>
        <fullName evidence="2">Uncharacterized protein</fullName>
    </submittedName>
</protein>
<dbReference type="HOGENOM" id="CLU_095410_0_0_1"/>
<feature type="region of interest" description="Disordered" evidence="1">
    <location>
        <begin position="112"/>
        <end position="211"/>
    </location>
</feature>
<dbReference type="AlphaFoldDB" id="A0A0D0AEM0"/>
<feature type="compositionally biased region" description="Polar residues" evidence="1">
    <location>
        <begin position="112"/>
        <end position="122"/>
    </location>
</feature>
<dbReference type="EMBL" id="KN833686">
    <property type="protein sequence ID" value="KIK30528.1"/>
    <property type="molecule type" value="Genomic_DNA"/>
</dbReference>
<evidence type="ECO:0000313" key="3">
    <source>
        <dbReference type="Proteomes" id="UP000054018"/>
    </source>
</evidence>
<feature type="compositionally biased region" description="Low complexity" evidence="1">
    <location>
        <begin position="148"/>
        <end position="157"/>
    </location>
</feature>
<feature type="non-terminal residue" evidence="2">
    <location>
        <position position="1"/>
    </location>
</feature>
<reference evidence="2 3" key="1">
    <citation type="submission" date="2014-04" db="EMBL/GenBank/DDBJ databases">
        <authorList>
            <consortium name="DOE Joint Genome Institute"/>
            <person name="Kuo A."/>
            <person name="Kohler A."/>
            <person name="Costa M.D."/>
            <person name="Nagy L.G."/>
            <person name="Floudas D."/>
            <person name="Copeland A."/>
            <person name="Barry K.W."/>
            <person name="Cichocki N."/>
            <person name="Veneault-Fourrey C."/>
            <person name="LaButti K."/>
            <person name="Lindquist E.A."/>
            <person name="Lipzen A."/>
            <person name="Lundell T."/>
            <person name="Morin E."/>
            <person name="Murat C."/>
            <person name="Sun H."/>
            <person name="Tunlid A."/>
            <person name="Henrissat B."/>
            <person name="Grigoriev I.V."/>
            <person name="Hibbett D.S."/>
            <person name="Martin F."/>
            <person name="Nordberg H.P."/>
            <person name="Cantor M.N."/>
            <person name="Hua S.X."/>
        </authorList>
    </citation>
    <scope>NUCLEOTIDE SEQUENCE [LARGE SCALE GENOMIC DNA]</scope>
    <source>
        <strain evidence="2 3">441</strain>
    </source>
</reference>
<proteinExistence type="predicted"/>
<accession>A0A0D0AEM0</accession>
<dbReference type="OrthoDB" id="2685617at2759"/>
<keyword evidence="3" id="KW-1185">Reference proteome</keyword>
<evidence type="ECO:0000313" key="2">
    <source>
        <dbReference type="EMBL" id="KIK30528.1"/>
    </source>
</evidence>
<reference evidence="3" key="2">
    <citation type="submission" date="2015-01" db="EMBL/GenBank/DDBJ databases">
        <title>Evolutionary Origins and Diversification of the Mycorrhizal Mutualists.</title>
        <authorList>
            <consortium name="DOE Joint Genome Institute"/>
            <consortium name="Mycorrhizal Genomics Consortium"/>
            <person name="Kohler A."/>
            <person name="Kuo A."/>
            <person name="Nagy L.G."/>
            <person name="Floudas D."/>
            <person name="Copeland A."/>
            <person name="Barry K.W."/>
            <person name="Cichocki N."/>
            <person name="Veneault-Fourrey C."/>
            <person name="LaButti K."/>
            <person name="Lindquist E.A."/>
            <person name="Lipzen A."/>
            <person name="Lundell T."/>
            <person name="Morin E."/>
            <person name="Murat C."/>
            <person name="Riley R."/>
            <person name="Ohm R."/>
            <person name="Sun H."/>
            <person name="Tunlid A."/>
            <person name="Henrissat B."/>
            <person name="Grigoriev I.V."/>
            <person name="Hibbett D.S."/>
            <person name="Martin F."/>
        </authorList>
    </citation>
    <scope>NUCLEOTIDE SEQUENCE [LARGE SCALE GENOMIC DNA]</scope>
    <source>
        <strain evidence="3">441</strain>
    </source>
</reference>
<gene>
    <name evidence="2" type="ORF">PISMIDRAFT_670566</name>
</gene>
<organism evidence="2 3">
    <name type="scientific">Pisolithus microcarpus 441</name>
    <dbReference type="NCBI Taxonomy" id="765257"/>
    <lineage>
        <taxon>Eukaryota</taxon>
        <taxon>Fungi</taxon>
        <taxon>Dikarya</taxon>
        <taxon>Basidiomycota</taxon>
        <taxon>Agaricomycotina</taxon>
        <taxon>Agaricomycetes</taxon>
        <taxon>Agaricomycetidae</taxon>
        <taxon>Boletales</taxon>
        <taxon>Sclerodermatineae</taxon>
        <taxon>Pisolithaceae</taxon>
        <taxon>Pisolithus</taxon>
    </lineage>
</organism>
<sequence length="211" mass="23377">MNASPASDCALATERYRLSTPCTLLTVSPSLAALHAARFQNLQPETAGNLTVTHCSHCGAYAFDGQGSTLLVRRRKKKKRSEYPQRVYRRVCHMCGYIMDTPMPCLHTTTITQSDAASSSPTLKRAPDSETTDPSLDKSDLPSKQEIPSLQTSTLPTPTDPPLPPKPKRSQEKKAQTLREMLSRDRRREEIKKAQKKHDTQGGLATFLKGL</sequence>
<name>A0A0D0AEM0_9AGAM</name>
<evidence type="ECO:0000256" key="1">
    <source>
        <dbReference type="SAM" id="MobiDB-lite"/>
    </source>
</evidence>